<accession>A0A1G8RSM7</accession>
<organism evidence="7 8">
    <name type="scientific">Proteiniclasticum ruminis</name>
    <dbReference type="NCBI Taxonomy" id="398199"/>
    <lineage>
        <taxon>Bacteria</taxon>
        <taxon>Bacillati</taxon>
        <taxon>Bacillota</taxon>
        <taxon>Clostridia</taxon>
        <taxon>Eubacteriales</taxon>
        <taxon>Clostridiaceae</taxon>
        <taxon>Proteiniclasticum</taxon>
    </lineage>
</organism>
<dbReference type="GO" id="GO:0009007">
    <property type="term" value="F:site-specific DNA-methyltransferase (adenine-specific) activity"/>
    <property type="evidence" value="ECO:0007669"/>
    <property type="project" value="TreeGrafter"/>
</dbReference>
<evidence type="ECO:0000256" key="5">
    <source>
        <dbReference type="ARBA" id="ARBA00022747"/>
    </source>
</evidence>
<dbReference type="GO" id="GO:0032259">
    <property type="term" value="P:methylation"/>
    <property type="evidence" value="ECO:0007669"/>
    <property type="project" value="UniProtKB-KW"/>
</dbReference>
<keyword evidence="4" id="KW-0949">S-adenosyl-L-methionine</keyword>
<evidence type="ECO:0000313" key="7">
    <source>
        <dbReference type="EMBL" id="SDJ19956.1"/>
    </source>
</evidence>
<proteinExistence type="inferred from homology"/>
<dbReference type="GO" id="GO:0008170">
    <property type="term" value="F:N-methyltransferase activity"/>
    <property type="evidence" value="ECO:0007669"/>
    <property type="project" value="InterPro"/>
</dbReference>
<dbReference type="AlphaFoldDB" id="A0A1G8RSM7"/>
<dbReference type="Pfam" id="PF01555">
    <property type="entry name" value="N6_N4_Mtase"/>
    <property type="match status" value="1"/>
</dbReference>
<dbReference type="RefSeq" id="WP_031577378.1">
    <property type="nucleotide sequence ID" value="NZ_FNDZ01000009.1"/>
</dbReference>
<dbReference type="PRINTS" id="PR00506">
    <property type="entry name" value="D21N6MTFRASE"/>
</dbReference>
<dbReference type="InterPro" id="IPR029063">
    <property type="entry name" value="SAM-dependent_MTases_sf"/>
</dbReference>
<dbReference type="PANTHER" id="PTHR13370">
    <property type="entry name" value="RNA METHYLASE-RELATED"/>
    <property type="match status" value="1"/>
</dbReference>
<name>A0A1G8RSM7_9CLOT</name>
<dbReference type="InterPro" id="IPR002941">
    <property type="entry name" value="DNA_methylase_N4/N6"/>
</dbReference>
<dbReference type="SUPFAM" id="SSF53335">
    <property type="entry name" value="S-adenosyl-L-methionine-dependent methyltransferases"/>
    <property type="match status" value="1"/>
</dbReference>
<dbReference type="GO" id="GO:0005737">
    <property type="term" value="C:cytoplasm"/>
    <property type="evidence" value="ECO:0007669"/>
    <property type="project" value="TreeGrafter"/>
</dbReference>
<evidence type="ECO:0000256" key="1">
    <source>
        <dbReference type="ARBA" id="ARBA00006594"/>
    </source>
</evidence>
<keyword evidence="5" id="KW-0680">Restriction system</keyword>
<dbReference type="EMBL" id="FNDZ01000009">
    <property type="protein sequence ID" value="SDJ19956.1"/>
    <property type="molecule type" value="Genomic_DNA"/>
</dbReference>
<dbReference type="PROSITE" id="PS00092">
    <property type="entry name" value="N6_MTASE"/>
    <property type="match status" value="1"/>
</dbReference>
<dbReference type="PANTHER" id="PTHR13370:SF3">
    <property type="entry name" value="TRNA (GUANINE(10)-N2)-METHYLTRANSFERASE HOMOLOG"/>
    <property type="match status" value="1"/>
</dbReference>
<comment type="similarity">
    <text evidence="1">Belongs to the N(4)/N(6)-methyltransferase family.</text>
</comment>
<dbReference type="Gene3D" id="3.40.50.150">
    <property type="entry name" value="Vaccinia Virus protein VP39"/>
    <property type="match status" value="1"/>
</dbReference>
<gene>
    <name evidence="7" type="ORF">SAMN05421804_10970</name>
</gene>
<feature type="domain" description="DNA methylase N-4/N-6" evidence="6">
    <location>
        <begin position="129"/>
        <end position="341"/>
    </location>
</feature>
<keyword evidence="3 7" id="KW-0808">Transferase</keyword>
<protein>
    <submittedName>
        <fullName evidence="7">Site-specific DNA-methyltransferase (Adenine-specific)</fullName>
    </submittedName>
</protein>
<evidence type="ECO:0000259" key="6">
    <source>
        <dbReference type="Pfam" id="PF01555"/>
    </source>
</evidence>
<dbReference type="InterPro" id="IPR002052">
    <property type="entry name" value="DNA_methylase_N6_adenine_CS"/>
</dbReference>
<sequence>MENNFHVNKLFKLLSIQNKSDLSSVSKKIGVRTEVLKYFNDNRVFPYGDVLQKLLEFLDISEVEFKISLGIIDHNILDWLGSNCKLVANSLPKEKRVVEVFHPKFRSKFGTLFQGDCIQLMRSLPGESVDLIFADPPFNLSKVYESGINDNISEDEYLRWTEEWIVEAVRLLKPGGSIFVYNIPRWSTEIATILNRYLEFRHWISLNFRGYTPPIKYKLNVTHYGLLYYIKGNKPSAFNPQRIPMKTCRHCGGEIHDYGGKKKNVSELGQVISDVWEDIHPVRHKSRKTRDSNELPIKLLLRIIALASNEGDLVFDPFGGSGTTYKAAEMLGRKWIGVEIGDVQGIIERISSNEGDYDRLEEFKLGSDILFTKEQRELRKANGFWLPEDFK</sequence>
<dbReference type="GO" id="GO:0009307">
    <property type="term" value="P:DNA restriction-modification system"/>
    <property type="evidence" value="ECO:0007669"/>
    <property type="project" value="UniProtKB-KW"/>
</dbReference>
<dbReference type="Proteomes" id="UP000183255">
    <property type="component" value="Unassembled WGS sequence"/>
</dbReference>
<evidence type="ECO:0000256" key="2">
    <source>
        <dbReference type="ARBA" id="ARBA00022603"/>
    </source>
</evidence>
<dbReference type="InterPro" id="IPR002295">
    <property type="entry name" value="N4/N6-MTase_EcoPI_Mod-like"/>
</dbReference>
<evidence type="ECO:0000256" key="3">
    <source>
        <dbReference type="ARBA" id="ARBA00022679"/>
    </source>
</evidence>
<reference evidence="7 8" key="1">
    <citation type="submission" date="2016-10" db="EMBL/GenBank/DDBJ databases">
        <authorList>
            <person name="de Groot N.N."/>
        </authorList>
    </citation>
    <scope>NUCLEOTIDE SEQUENCE [LARGE SCALE GENOMIC DNA]</scope>
    <source>
        <strain evidence="7 8">CGMCC 1.5058</strain>
    </source>
</reference>
<dbReference type="GO" id="GO:0003677">
    <property type="term" value="F:DNA binding"/>
    <property type="evidence" value="ECO:0007669"/>
    <property type="project" value="InterPro"/>
</dbReference>
<evidence type="ECO:0000313" key="8">
    <source>
        <dbReference type="Proteomes" id="UP000183255"/>
    </source>
</evidence>
<dbReference type="CDD" id="cd02440">
    <property type="entry name" value="AdoMet_MTases"/>
    <property type="match status" value="1"/>
</dbReference>
<evidence type="ECO:0000256" key="4">
    <source>
        <dbReference type="ARBA" id="ARBA00022691"/>
    </source>
</evidence>
<keyword evidence="2 7" id="KW-0489">Methyltransferase</keyword>